<evidence type="ECO:0000313" key="3">
    <source>
        <dbReference type="Proteomes" id="UP001565283"/>
    </source>
</evidence>
<keyword evidence="1" id="KW-0472">Membrane</keyword>
<dbReference type="Pfam" id="PF06772">
    <property type="entry name" value="LtrA"/>
    <property type="match status" value="1"/>
</dbReference>
<feature type="transmembrane region" description="Helical" evidence="1">
    <location>
        <begin position="310"/>
        <end position="330"/>
    </location>
</feature>
<feature type="transmembrane region" description="Helical" evidence="1">
    <location>
        <begin position="39"/>
        <end position="60"/>
    </location>
</feature>
<name>A0ABV4D3E5_9LACT</name>
<accession>A0ABV4D3E5</accession>
<dbReference type="Proteomes" id="UP001565283">
    <property type="component" value="Unassembled WGS sequence"/>
</dbReference>
<keyword evidence="1" id="KW-0812">Transmembrane</keyword>
<feature type="transmembrane region" description="Helical" evidence="1">
    <location>
        <begin position="138"/>
        <end position="155"/>
    </location>
</feature>
<keyword evidence="1" id="KW-1133">Transmembrane helix</keyword>
<feature type="transmembrane region" description="Helical" evidence="1">
    <location>
        <begin position="215"/>
        <end position="239"/>
    </location>
</feature>
<evidence type="ECO:0000256" key="1">
    <source>
        <dbReference type="SAM" id="Phobius"/>
    </source>
</evidence>
<dbReference type="EMBL" id="JBCLSH010000027">
    <property type="protein sequence ID" value="MEY8444061.1"/>
    <property type="molecule type" value="Genomic_DNA"/>
</dbReference>
<dbReference type="InterPro" id="IPR010640">
    <property type="entry name" value="Low_temperature_requirement_A"/>
</dbReference>
<keyword evidence="3" id="KW-1185">Reference proteome</keyword>
<feature type="transmembrane region" description="Helical" evidence="1">
    <location>
        <begin position="282"/>
        <end position="303"/>
    </location>
</feature>
<proteinExistence type="predicted"/>
<reference evidence="2 3" key="1">
    <citation type="submission" date="2024-03" db="EMBL/GenBank/DDBJ databases">
        <title>Mouse gut bacterial collection (mGBC) of GemPharmatech.</title>
        <authorList>
            <person name="He Y."/>
            <person name="Dong L."/>
            <person name="Wu D."/>
            <person name="Gao X."/>
            <person name="Lin Z."/>
        </authorList>
    </citation>
    <scope>NUCLEOTIDE SEQUENCE [LARGE SCALE GENOMIC DNA]</scope>
    <source>
        <strain evidence="2 3">61-15</strain>
    </source>
</reference>
<organism evidence="2 3">
    <name type="scientific">Lactococcus ileimucosae</name>
    <dbReference type="NCBI Taxonomy" id="2941329"/>
    <lineage>
        <taxon>Bacteria</taxon>
        <taxon>Bacillati</taxon>
        <taxon>Bacillota</taxon>
        <taxon>Bacilli</taxon>
        <taxon>Lactobacillales</taxon>
        <taxon>Streptococcaceae</taxon>
        <taxon>Lactococcus</taxon>
    </lineage>
</organism>
<gene>
    <name evidence="2" type="ORF">AALA52_07395</name>
</gene>
<evidence type="ECO:0000313" key="2">
    <source>
        <dbReference type="EMBL" id="MEY8444061.1"/>
    </source>
</evidence>
<dbReference type="PANTHER" id="PTHR36840:SF1">
    <property type="entry name" value="BLL5714 PROTEIN"/>
    <property type="match status" value="1"/>
</dbReference>
<feature type="transmembrane region" description="Helical" evidence="1">
    <location>
        <begin position="336"/>
        <end position="356"/>
    </location>
</feature>
<feature type="transmembrane region" description="Helical" evidence="1">
    <location>
        <begin position="72"/>
        <end position="91"/>
    </location>
</feature>
<feature type="transmembrane region" description="Helical" evidence="1">
    <location>
        <begin position="251"/>
        <end position="270"/>
    </location>
</feature>
<dbReference type="RefSeq" id="WP_369948570.1">
    <property type="nucleotide sequence ID" value="NZ_JBCLSH010000027.1"/>
</dbReference>
<protein>
    <submittedName>
        <fullName evidence="2">Low temperature requirement protein A</fullName>
    </submittedName>
</protein>
<dbReference type="PANTHER" id="PTHR36840">
    <property type="entry name" value="BLL5714 PROTEIN"/>
    <property type="match status" value="1"/>
</dbReference>
<feature type="transmembrane region" description="Helical" evidence="1">
    <location>
        <begin position="97"/>
        <end position="117"/>
    </location>
</feature>
<feature type="transmembrane region" description="Helical" evidence="1">
    <location>
        <begin position="12"/>
        <end position="33"/>
    </location>
</feature>
<sequence length="367" mass="42442">MSNLVAKRVSNYELFFDLVFVLAVSNLTGLLHGELTSKSFFTFIAANLVIMSIWIFETFYMNSFGERDLRDILTITALMFAVGNLSFHISTDYRAHALPFAFLVTISYGIIALQYVLRERASSFTHEIKHAIRFMGSLTLIFALSCVAILSKFWFFNELSLLFFVAPIFLPLVSHRNYDQARIINFPHFLERLQLITIITFGETVVAILKTYQDNILIGGIFFFGMASLFFLYISQTFLNINHHQRVRVTLLSYVHNALLIGLNLFTVGIEAISNSHHRELGATFIIIGIAIFYLALMATSTYNQERYRLTLVGSLIYALWISLVSLTLYILREQFLPFIIFFLIAMFMSAWLFIYERQRRLKDWMS</sequence>
<comment type="caution">
    <text evidence="2">The sequence shown here is derived from an EMBL/GenBank/DDBJ whole genome shotgun (WGS) entry which is preliminary data.</text>
</comment>